<evidence type="ECO:0000256" key="3">
    <source>
        <dbReference type="ARBA" id="ARBA00008057"/>
    </source>
</evidence>
<evidence type="ECO:0000256" key="1">
    <source>
        <dbReference type="ARBA" id="ARBA00002212"/>
    </source>
</evidence>
<dbReference type="OrthoDB" id="10552052at2759"/>
<dbReference type="VEuPathDB" id="FungiDB:PTTG_31157"/>
<gene>
    <name evidence="8" type="ORF">PTTG_31157</name>
</gene>
<comment type="function">
    <text evidence="1">Forms a chaperone-bound H2A.Z-H2B complex that acts as a source for SWR1 complex-dependent H2A to H2A.Z histone replacement in chromatin.</text>
</comment>
<dbReference type="AlphaFoldDB" id="A0A180FYH6"/>
<feature type="compositionally biased region" description="Acidic residues" evidence="6">
    <location>
        <begin position="16"/>
        <end position="26"/>
    </location>
</feature>
<dbReference type="InterPro" id="IPR019098">
    <property type="entry name" value="Histone_chaperone_domain_CHZ"/>
</dbReference>
<evidence type="ECO:0000313" key="9">
    <source>
        <dbReference type="EnsemblFungi" id="PTTG_31157-t43_1-p1"/>
    </source>
</evidence>
<dbReference type="GO" id="GO:0005634">
    <property type="term" value="C:nucleus"/>
    <property type="evidence" value="ECO:0007669"/>
    <property type="project" value="UniProtKB-SubCell"/>
</dbReference>
<reference evidence="9 10" key="3">
    <citation type="journal article" date="2017" name="G3 (Bethesda)">
        <title>Comparative analysis highlights variable genome content of wheat rusts and divergence of the mating loci.</title>
        <authorList>
            <person name="Cuomo C.A."/>
            <person name="Bakkeren G."/>
            <person name="Khalil H.B."/>
            <person name="Panwar V."/>
            <person name="Joly D."/>
            <person name="Linning R."/>
            <person name="Sakthikumar S."/>
            <person name="Song X."/>
            <person name="Adiconis X."/>
            <person name="Fan L."/>
            <person name="Goldberg J.M."/>
            <person name="Levin J.Z."/>
            <person name="Young S."/>
            <person name="Zeng Q."/>
            <person name="Anikster Y."/>
            <person name="Bruce M."/>
            <person name="Wang M."/>
            <person name="Yin C."/>
            <person name="McCallum B."/>
            <person name="Szabo L.J."/>
            <person name="Hulbert S."/>
            <person name="Chen X."/>
            <person name="Fellers J.P."/>
        </authorList>
    </citation>
    <scope>NUCLEOTIDE SEQUENCE</scope>
    <source>
        <strain evidence="9">isolate 1-1 / race 1 (BBBD)</strain>
        <strain evidence="10">Isolate 1-1 / race 1 (BBBD)</strain>
    </source>
</reference>
<organism evidence="8">
    <name type="scientific">Puccinia triticina (isolate 1-1 / race 1 (BBBD))</name>
    <name type="common">Brown leaf rust fungus</name>
    <dbReference type="NCBI Taxonomy" id="630390"/>
    <lineage>
        <taxon>Eukaryota</taxon>
        <taxon>Fungi</taxon>
        <taxon>Dikarya</taxon>
        <taxon>Basidiomycota</taxon>
        <taxon>Pucciniomycotina</taxon>
        <taxon>Pucciniomycetes</taxon>
        <taxon>Pucciniales</taxon>
        <taxon>Pucciniaceae</taxon>
        <taxon>Puccinia</taxon>
    </lineage>
</organism>
<feature type="non-terminal residue" evidence="8">
    <location>
        <position position="1"/>
    </location>
</feature>
<reference evidence="8" key="1">
    <citation type="submission" date="2009-11" db="EMBL/GenBank/DDBJ databases">
        <authorList>
            <consortium name="The Broad Institute Genome Sequencing Platform"/>
            <person name="Ward D."/>
            <person name="Feldgarden M."/>
            <person name="Earl A."/>
            <person name="Young S.K."/>
            <person name="Zeng Q."/>
            <person name="Koehrsen M."/>
            <person name="Alvarado L."/>
            <person name="Berlin A."/>
            <person name="Bochicchio J."/>
            <person name="Borenstein D."/>
            <person name="Chapman S.B."/>
            <person name="Chen Z."/>
            <person name="Engels R."/>
            <person name="Freedman E."/>
            <person name="Gellesch M."/>
            <person name="Goldberg J."/>
            <person name="Griggs A."/>
            <person name="Gujja S."/>
            <person name="Heilman E."/>
            <person name="Heiman D."/>
            <person name="Hepburn T."/>
            <person name="Howarth C."/>
            <person name="Jen D."/>
            <person name="Larson L."/>
            <person name="Lewis B."/>
            <person name="Mehta T."/>
            <person name="Park D."/>
            <person name="Pearson M."/>
            <person name="Roberts A."/>
            <person name="Saif S."/>
            <person name="Shea T."/>
            <person name="Shenoy N."/>
            <person name="Sisk P."/>
            <person name="Stolte C."/>
            <person name="Sykes S."/>
            <person name="Thomson T."/>
            <person name="Walk T."/>
            <person name="White J."/>
            <person name="Yandava C."/>
            <person name="Izard J."/>
            <person name="Baranova O.V."/>
            <person name="Blanton J.M."/>
            <person name="Tanner A.C."/>
            <person name="Dewhirst F.E."/>
            <person name="Haas B."/>
            <person name="Nusbaum C."/>
            <person name="Birren B."/>
        </authorList>
    </citation>
    <scope>NUCLEOTIDE SEQUENCE [LARGE SCALE GENOMIC DNA]</scope>
    <source>
        <strain evidence="8">1-1 BBBD Race 1</strain>
    </source>
</reference>
<keyword evidence="4" id="KW-0143">Chaperone</keyword>
<accession>A0A180FYH6</accession>
<evidence type="ECO:0000256" key="4">
    <source>
        <dbReference type="ARBA" id="ARBA00023186"/>
    </source>
</evidence>
<keyword evidence="5" id="KW-0539">Nucleus</keyword>
<evidence type="ECO:0000313" key="10">
    <source>
        <dbReference type="Proteomes" id="UP000005240"/>
    </source>
</evidence>
<evidence type="ECO:0000256" key="5">
    <source>
        <dbReference type="ARBA" id="ARBA00023242"/>
    </source>
</evidence>
<feature type="region of interest" description="Disordered" evidence="6">
    <location>
        <begin position="1"/>
        <end position="39"/>
    </location>
</feature>
<comment type="similarity">
    <text evidence="3">Belongs to the CHZ1 family.</text>
</comment>
<reference evidence="8" key="2">
    <citation type="submission" date="2016-05" db="EMBL/GenBank/DDBJ databases">
        <title>Comparative analysis highlights variable genome content of wheat rusts and divergence of the mating loci.</title>
        <authorList>
            <person name="Cuomo C.A."/>
            <person name="Bakkeren G."/>
            <person name="Szabo L."/>
            <person name="Khalil H."/>
            <person name="Joly D."/>
            <person name="Goldberg J."/>
            <person name="Young S."/>
            <person name="Zeng Q."/>
            <person name="Fellers J."/>
        </authorList>
    </citation>
    <scope>NUCLEOTIDE SEQUENCE [LARGE SCALE GENOMIC DNA]</scope>
    <source>
        <strain evidence="8">1-1 BBBD Race 1</strain>
    </source>
</reference>
<evidence type="ECO:0000256" key="6">
    <source>
        <dbReference type="SAM" id="MobiDB-lite"/>
    </source>
</evidence>
<reference evidence="9" key="4">
    <citation type="submission" date="2025-05" db="UniProtKB">
        <authorList>
            <consortium name="EnsemblFungi"/>
        </authorList>
    </citation>
    <scope>IDENTIFICATION</scope>
    <source>
        <strain evidence="9">isolate 1-1 / race 1 (BBBD)</strain>
    </source>
</reference>
<evidence type="ECO:0000256" key="2">
    <source>
        <dbReference type="ARBA" id="ARBA00004123"/>
    </source>
</evidence>
<comment type="subcellular location">
    <subcellularLocation>
        <location evidence="2">Nucleus</location>
    </subcellularLocation>
</comment>
<dbReference type="EMBL" id="ADAS02014460">
    <property type="protein sequence ID" value="OAV84613.1"/>
    <property type="molecule type" value="Genomic_DNA"/>
</dbReference>
<dbReference type="Pfam" id="PF09649">
    <property type="entry name" value="CHZ"/>
    <property type="match status" value="1"/>
</dbReference>
<proteinExistence type="inferred from homology"/>
<evidence type="ECO:0000313" key="8">
    <source>
        <dbReference type="EMBL" id="OAV84613.1"/>
    </source>
</evidence>
<feature type="domain" description="Histone chaperone" evidence="7">
    <location>
        <begin position="55"/>
        <end position="73"/>
    </location>
</feature>
<name>A0A180FYH6_PUCT1</name>
<dbReference type="Proteomes" id="UP000005240">
    <property type="component" value="Unassembled WGS sequence"/>
</dbReference>
<dbReference type="EnsemblFungi" id="PTTG_31157-t43_1">
    <property type="protein sequence ID" value="PTTG_31157-t43_1-p1"/>
    <property type="gene ID" value="PTTG_31157"/>
</dbReference>
<keyword evidence="10" id="KW-1185">Reference proteome</keyword>
<dbReference type="STRING" id="630390.A0A180FYH6"/>
<sequence>SEPLLPFEESAIEASDIPDDELIEDPVENHPISPEPGKRWVYVQGYQPPKPIESAIDESNIISGGRTRRQVCYISTCTDPKSHVVEFWRVHRIKTPG</sequence>
<protein>
    <submittedName>
        <fullName evidence="9">CHZ domain-containing protein</fullName>
    </submittedName>
</protein>
<evidence type="ECO:0000259" key="7">
    <source>
        <dbReference type="Pfam" id="PF09649"/>
    </source>
</evidence>